<dbReference type="InterPro" id="IPR029044">
    <property type="entry name" value="Nucleotide-diphossugar_trans"/>
</dbReference>
<reference evidence="3" key="1">
    <citation type="journal article" date="2019" name="Int. J. Syst. Evol. Microbiol.">
        <title>The Global Catalogue of Microorganisms (GCM) 10K type strain sequencing project: providing services to taxonomists for standard genome sequencing and annotation.</title>
        <authorList>
            <consortium name="The Broad Institute Genomics Platform"/>
            <consortium name="The Broad Institute Genome Sequencing Center for Infectious Disease"/>
            <person name="Wu L."/>
            <person name="Ma J."/>
        </authorList>
    </citation>
    <scope>NUCLEOTIDE SEQUENCE [LARGE SCALE GENOMIC DNA]</scope>
    <source>
        <strain evidence="3">CECT 7131</strain>
    </source>
</reference>
<sequence length="293" mass="32149">MDGAVTTVGVLVPNYNYAEYLPERLASIRMQDRPVDSVVFLDDASTDRSWDIAQVALQDFTCPVIAHAGIINSGNILRQWQLGLEQMDTDLAWIAEADDRATPSLLASLVARFEGDSKAILAFCDSSAIGAQGEATAANSQAYYAAHGDNGLAQDGVFDAAKFAERFLCPRNLLVSASATLWRRSVLIAALARLKPEMPEWLCAGDWRTYVEACEPGGMVHFVAAPLNEHRRHSASVTGSTPRSRHFAEVVAMHFTLRRRFGPQPERDAAMRRHLVELRQAWALMPQLDGAGP</sequence>
<dbReference type="RefSeq" id="WP_290320896.1">
    <property type="nucleotide sequence ID" value="NZ_JAUFPN010000305.1"/>
</dbReference>
<dbReference type="InterPro" id="IPR001173">
    <property type="entry name" value="Glyco_trans_2-like"/>
</dbReference>
<keyword evidence="2" id="KW-0328">Glycosyltransferase</keyword>
<dbReference type="Gene3D" id="3.90.550.10">
    <property type="entry name" value="Spore Coat Polysaccharide Biosynthesis Protein SpsA, Chain A"/>
    <property type="match status" value="1"/>
</dbReference>
<protein>
    <submittedName>
        <fullName evidence="2">Glycosyltransferase</fullName>
        <ecNumber evidence="2">2.4.-.-</ecNumber>
    </submittedName>
</protein>
<dbReference type="CDD" id="cd00761">
    <property type="entry name" value="Glyco_tranf_GTA_type"/>
    <property type="match status" value="1"/>
</dbReference>
<dbReference type="PANTHER" id="PTHR43685">
    <property type="entry name" value="GLYCOSYLTRANSFERASE"/>
    <property type="match status" value="1"/>
</dbReference>
<keyword evidence="3" id="KW-1185">Reference proteome</keyword>
<dbReference type="SUPFAM" id="SSF53448">
    <property type="entry name" value="Nucleotide-diphospho-sugar transferases"/>
    <property type="match status" value="1"/>
</dbReference>
<name>A0ABT8AG53_9PROT</name>
<keyword evidence="2" id="KW-0808">Transferase</keyword>
<proteinExistence type="predicted"/>
<evidence type="ECO:0000259" key="1">
    <source>
        <dbReference type="Pfam" id="PF00535"/>
    </source>
</evidence>
<dbReference type="Proteomes" id="UP001529369">
    <property type="component" value="Unassembled WGS sequence"/>
</dbReference>
<dbReference type="EC" id="2.4.-.-" evidence="2"/>
<evidence type="ECO:0000313" key="3">
    <source>
        <dbReference type="Proteomes" id="UP001529369"/>
    </source>
</evidence>
<dbReference type="PANTHER" id="PTHR43685:SF2">
    <property type="entry name" value="GLYCOSYLTRANSFERASE 2-LIKE DOMAIN-CONTAINING PROTEIN"/>
    <property type="match status" value="1"/>
</dbReference>
<gene>
    <name evidence="2" type="ORF">QWZ14_30740</name>
</gene>
<organism evidence="2 3">
    <name type="scientific">Paeniroseomonas aquatica</name>
    <dbReference type="NCBI Taxonomy" id="373043"/>
    <lineage>
        <taxon>Bacteria</taxon>
        <taxon>Pseudomonadati</taxon>
        <taxon>Pseudomonadota</taxon>
        <taxon>Alphaproteobacteria</taxon>
        <taxon>Acetobacterales</taxon>
        <taxon>Acetobacteraceae</taxon>
        <taxon>Paeniroseomonas</taxon>
    </lineage>
</organism>
<accession>A0ABT8AG53</accession>
<evidence type="ECO:0000313" key="2">
    <source>
        <dbReference type="EMBL" id="MDN3568776.1"/>
    </source>
</evidence>
<comment type="caution">
    <text evidence="2">The sequence shown here is derived from an EMBL/GenBank/DDBJ whole genome shotgun (WGS) entry which is preliminary data.</text>
</comment>
<dbReference type="InterPro" id="IPR050834">
    <property type="entry name" value="Glycosyltransf_2"/>
</dbReference>
<dbReference type="GO" id="GO:0016757">
    <property type="term" value="F:glycosyltransferase activity"/>
    <property type="evidence" value="ECO:0007669"/>
    <property type="project" value="UniProtKB-KW"/>
</dbReference>
<dbReference type="Pfam" id="PF00535">
    <property type="entry name" value="Glycos_transf_2"/>
    <property type="match status" value="1"/>
</dbReference>
<feature type="domain" description="Glycosyltransferase 2-like" evidence="1">
    <location>
        <begin position="10"/>
        <end position="120"/>
    </location>
</feature>
<dbReference type="EMBL" id="JAUFPN010000305">
    <property type="protein sequence ID" value="MDN3568776.1"/>
    <property type="molecule type" value="Genomic_DNA"/>
</dbReference>